<protein>
    <submittedName>
        <fullName evidence="2">Uncharacterized protein</fullName>
    </submittedName>
</protein>
<proteinExistence type="predicted"/>
<feature type="compositionally biased region" description="Acidic residues" evidence="1">
    <location>
        <begin position="86"/>
        <end position="107"/>
    </location>
</feature>
<dbReference type="AlphaFoldDB" id="A0A5P1FNZ4"/>
<reference evidence="3" key="1">
    <citation type="journal article" date="2017" name="Nat. Commun.">
        <title>The asparagus genome sheds light on the origin and evolution of a young Y chromosome.</title>
        <authorList>
            <person name="Harkess A."/>
            <person name="Zhou J."/>
            <person name="Xu C."/>
            <person name="Bowers J.E."/>
            <person name="Van der Hulst R."/>
            <person name="Ayyampalayam S."/>
            <person name="Mercati F."/>
            <person name="Riccardi P."/>
            <person name="McKain M.R."/>
            <person name="Kakrana A."/>
            <person name="Tang H."/>
            <person name="Ray J."/>
            <person name="Groenendijk J."/>
            <person name="Arikit S."/>
            <person name="Mathioni S.M."/>
            <person name="Nakano M."/>
            <person name="Shan H."/>
            <person name="Telgmann-Rauber A."/>
            <person name="Kanno A."/>
            <person name="Yue Z."/>
            <person name="Chen H."/>
            <person name="Li W."/>
            <person name="Chen Y."/>
            <person name="Xu X."/>
            <person name="Zhang Y."/>
            <person name="Luo S."/>
            <person name="Chen H."/>
            <person name="Gao J."/>
            <person name="Mao Z."/>
            <person name="Pires J.C."/>
            <person name="Luo M."/>
            <person name="Kudrna D."/>
            <person name="Wing R.A."/>
            <person name="Meyers B.C."/>
            <person name="Yi K."/>
            <person name="Kong H."/>
            <person name="Lavrijsen P."/>
            <person name="Sunseri F."/>
            <person name="Falavigna A."/>
            <person name="Ye Y."/>
            <person name="Leebens-Mack J.H."/>
            <person name="Chen G."/>
        </authorList>
    </citation>
    <scope>NUCLEOTIDE SEQUENCE [LARGE SCALE GENOMIC DNA]</scope>
    <source>
        <strain evidence="3">cv. DH0086</strain>
    </source>
</reference>
<organism evidence="2 3">
    <name type="scientific">Asparagus officinalis</name>
    <name type="common">Garden asparagus</name>
    <dbReference type="NCBI Taxonomy" id="4686"/>
    <lineage>
        <taxon>Eukaryota</taxon>
        <taxon>Viridiplantae</taxon>
        <taxon>Streptophyta</taxon>
        <taxon>Embryophyta</taxon>
        <taxon>Tracheophyta</taxon>
        <taxon>Spermatophyta</taxon>
        <taxon>Magnoliopsida</taxon>
        <taxon>Liliopsida</taxon>
        <taxon>Asparagales</taxon>
        <taxon>Asparagaceae</taxon>
        <taxon>Asparagoideae</taxon>
        <taxon>Asparagus</taxon>
    </lineage>
</organism>
<evidence type="ECO:0000313" key="3">
    <source>
        <dbReference type="Proteomes" id="UP000243459"/>
    </source>
</evidence>
<evidence type="ECO:0000256" key="1">
    <source>
        <dbReference type="SAM" id="MobiDB-lite"/>
    </source>
</evidence>
<accession>A0A5P1FNZ4</accession>
<sequence length="115" mass="13047">MIEESKDIEIKTRRIARRFGVSAIKKRAALLALRFLPECSPRIRGFKEIVFVEGVIVDDMMVEDEILKNDEMMLLLFANEKEVVDENADVEDDRENEGQDGVDDAEDAASNNDGE</sequence>
<gene>
    <name evidence="2" type="ORF">A4U43_C01F3410</name>
</gene>
<dbReference type="EMBL" id="CM007381">
    <property type="protein sequence ID" value="ONK79147.1"/>
    <property type="molecule type" value="Genomic_DNA"/>
</dbReference>
<dbReference type="Proteomes" id="UP000243459">
    <property type="component" value="Chromosome 1"/>
</dbReference>
<dbReference type="Gramene" id="ONK79147">
    <property type="protein sequence ID" value="ONK79147"/>
    <property type="gene ID" value="A4U43_C01F3410"/>
</dbReference>
<keyword evidence="3" id="KW-1185">Reference proteome</keyword>
<evidence type="ECO:0000313" key="2">
    <source>
        <dbReference type="EMBL" id="ONK79147.1"/>
    </source>
</evidence>
<feature type="region of interest" description="Disordered" evidence="1">
    <location>
        <begin position="86"/>
        <end position="115"/>
    </location>
</feature>
<name>A0A5P1FNZ4_ASPOF</name>